<accession>A0A1M7JZI6</accession>
<sequence>MVNVFRKLIRKEFGDRKYDQYVGSYHKKMLEKNFDYRNLQNEEIYNDIYNNLKDKDLESLKKMFDRLTESMLMVVKISRTYFSILIVFLAGAFFLITRDLVPWVTMVSIILMSCCFLYKTYEYVANKFCYIDARIIIVYKSVLDQLLKGYRKKAL</sequence>
<dbReference type="Proteomes" id="UP000184038">
    <property type="component" value="Unassembled WGS sequence"/>
</dbReference>
<keyword evidence="3" id="KW-1185">Reference proteome</keyword>
<keyword evidence="1" id="KW-0812">Transmembrane</keyword>
<dbReference type="AlphaFoldDB" id="A0A1M7JZI6"/>
<dbReference type="RefSeq" id="WP_073288150.1">
    <property type="nucleotide sequence ID" value="NZ_FRCP01000012.1"/>
</dbReference>
<keyword evidence="1" id="KW-0472">Membrane</keyword>
<reference evidence="2 3" key="1">
    <citation type="submission" date="2016-11" db="EMBL/GenBank/DDBJ databases">
        <authorList>
            <person name="Jaros S."/>
            <person name="Januszkiewicz K."/>
            <person name="Wedrychowicz H."/>
        </authorList>
    </citation>
    <scope>NUCLEOTIDE SEQUENCE [LARGE SCALE GENOMIC DNA]</scope>
    <source>
        <strain evidence="2 3">DSM 15930</strain>
    </source>
</reference>
<feature type="transmembrane region" description="Helical" evidence="1">
    <location>
        <begin position="100"/>
        <end position="118"/>
    </location>
</feature>
<protein>
    <recommendedName>
        <fullName evidence="4">SMODS and SLOG-associating 2TM effector domain-containing protein</fullName>
    </recommendedName>
</protein>
<dbReference type="OrthoDB" id="2051280at2"/>
<dbReference type="EMBL" id="FRCP01000012">
    <property type="protein sequence ID" value="SHM58492.1"/>
    <property type="molecule type" value="Genomic_DNA"/>
</dbReference>
<evidence type="ECO:0008006" key="4">
    <source>
        <dbReference type="Google" id="ProtNLM"/>
    </source>
</evidence>
<organism evidence="2 3">
    <name type="scientific">Anaerosporobacter mobilis DSM 15930</name>
    <dbReference type="NCBI Taxonomy" id="1120996"/>
    <lineage>
        <taxon>Bacteria</taxon>
        <taxon>Bacillati</taxon>
        <taxon>Bacillota</taxon>
        <taxon>Clostridia</taxon>
        <taxon>Lachnospirales</taxon>
        <taxon>Lachnospiraceae</taxon>
        <taxon>Anaerosporobacter</taxon>
    </lineage>
</organism>
<keyword evidence="1" id="KW-1133">Transmembrane helix</keyword>
<evidence type="ECO:0000313" key="3">
    <source>
        <dbReference type="Proteomes" id="UP000184038"/>
    </source>
</evidence>
<feature type="transmembrane region" description="Helical" evidence="1">
    <location>
        <begin position="71"/>
        <end position="94"/>
    </location>
</feature>
<proteinExistence type="predicted"/>
<gene>
    <name evidence="2" type="ORF">SAMN02746066_02511</name>
</gene>
<evidence type="ECO:0000313" key="2">
    <source>
        <dbReference type="EMBL" id="SHM58492.1"/>
    </source>
</evidence>
<name>A0A1M7JZI6_9FIRM</name>
<evidence type="ECO:0000256" key="1">
    <source>
        <dbReference type="SAM" id="Phobius"/>
    </source>
</evidence>